<name>U2MCJ4_9FIRM</name>
<evidence type="ECO:0000313" key="2">
    <source>
        <dbReference type="Proteomes" id="UP000016662"/>
    </source>
</evidence>
<dbReference type="AlphaFoldDB" id="U2MCJ4"/>
<accession>U2MCJ4</accession>
<feature type="non-terminal residue" evidence="1">
    <location>
        <position position="1"/>
    </location>
</feature>
<gene>
    <name evidence="1" type="ORF">RUMCAL_00606</name>
</gene>
<keyword evidence="2" id="KW-1185">Reference proteome</keyword>
<organism evidence="1 2">
    <name type="scientific">Ruminococcus callidus ATCC 27760</name>
    <dbReference type="NCBI Taxonomy" id="411473"/>
    <lineage>
        <taxon>Bacteria</taxon>
        <taxon>Bacillati</taxon>
        <taxon>Bacillota</taxon>
        <taxon>Clostridia</taxon>
        <taxon>Eubacteriales</taxon>
        <taxon>Oscillospiraceae</taxon>
        <taxon>Ruminococcus</taxon>
    </lineage>
</organism>
<comment type="caution">
    <text evidence="1">The sequence shown here is derived from an EMBL/GenBank/DDBJ whole genome shotgun (WGS) entry which is preliminary data.</text>
</comment>
<dbReference type="Proteomes" id="UP000016662">
    <property type="component" value="Unassembled WGS sequence"/>
</dbReference>
<reference evidence="1 2" key="1">
    <citation type="submission" date="2013-07" db="EMBL/GenBank/DDBJ databases">
        <authorList>
            <person name="Weinstock G."/>
            <person name="Sodergren E."/>
            <person name="Wylie T."/>
            <person name="Fulton L."/>
            <person name="Fulton R."/>
            <person name="Fronick C."/>
            <person name="O'Laughlin M."/>
            <person name="Godfrey J."/>
            <person name="Miner T."/>
            <person name="Herter B."/>
            <person name="Appelbaum E."/>
            <person name="Cordes M."/>
            <person name="Lek S."/>
            <person name="Wollam A."/>
            <person name="Pepin K.H."/>
            <person name="Palsikar V.B."/>
            <person name="Mitreva M."/>
            <person name="Wilson R.K."/>
        </authorList>
    </citation>
    <scope>NUCLEOTIDE SEQUENCE [LARGE SCALE GENOMIC DNA]</scope>
    <source>
        <strain evidence="1 2">ATCC 27760</strain>
    </source>
</reference>
<dbReference type="EMBL" id="AWVF01000070">
    <property type="protein sequence ID" value="ERJ97013.1"/>
    <property type="molecule type" value="Genomic_DNA"/>
</dbReference>
<proteinExistence type="predicted"/>
<evidence type="ECO:0000313" key="1">
    <source>
        <dbReference type="EMBL" id="ERJ97013.1"/>
    </source>
</evidence>
<dbReference type="HOGENOM" id="CLU_2782117_0_0_9"/>
<dbReference type="RefSeq" id="WP_021681817.1">
    <property type="nucleotide sequence ID" value="NZ_KI260385.1"/>
</dbReference>
<protein>
    <submittedName>
        <fullName evidence="1">Uncharacterized protein</fullName>
    </submittedName>
</protein>
<sequence>NLEKLSFFLTDIDTESKAGENSADGKLEATDIFYQAYYVALMGAGHKSTTWDNPVCPDLKNLKGSMWAE</sequence>